<evidence type="ECO:0000256" key="6">
    <source>
        <dbReference type="ARBA" id="ARBA00022895"/>
    </source>
</evidence>
<dbReference type="Proteomes" id="UP000694888">
    <property type="component" value="Unplaced"/>
</dbReference>
<keyword evidence="6" id="KW-0779">Telomere</keyword>
<proteinExistence type="inferred from homology"/>
<feature type="region of interest" description="Disordered" evidence="9">
    <location>
        <begin position="223"/>
        <end position="244"/>
    </location>
</feature>
<keyword evidence="7" id="KW-0238">DNA-binding</keyword>
<keyword evidence="10" id="KW-1185">Reference proteome</keyword>
<dbReference type="InterPro" id="IPR029156">
    <property type="entry name" value="CTC1"/>
</dbReference>
<evidence type="ECO:0000256" key="7">
    <source>
        <dbReference type="ARBA" id="ARBA00023125"/>
    </source>
</evidence>
<dbReference type="RefSeq" id="XP_005088925.1">
    <property type="nucleotide sequence ID" value="XM_005088868.3"/>
</dbReference>
<organism evidence="10 11">
    <name type="scientific">Aplysia californica</name>
    <name type="common">California sea hare</name>
    <dbReference type="NCBI Taxonomy" id="6500"/>
    <lineage>
        <taxon>Eukaryota</taxon>
        <taxon>Metazoa</taxon>
        <taxon>Spiralia</taxon>
        <taxon>Lophotrochozoa</taxon>
        <taxon>Mollusca</taxon>
        <taxon>Gastropoda</taxon>
        <taxon>Heterobranchia</taxon>
        <taxon>Euthyneura</taxon>
        <taxon>Tectipleura</taxon>
        <taxon>Aplysiida</taxon>
        <taxon>Aplysioidea</taxon>
        <taxon>Aplysiidae</taxon>
        <taxon>Aplysia</taxon>
    </lineage>
</organism>
<name>A0ABM0JA35_APLCA</name>
<evidence type="ECO:0000313" key="11">
    <source>
        <dbReference type="RefSeq" id="XP_005088925.1"/>
    </source>
</evidence>
<evidence type="ECO:0000256" key="5">
    <source>
        <dbReference type="ARBA" id="ARBA00022454"/>
    </source>
</evidence>
<accession>A0ABM0JA35</accession>
<keyword evidence="8" id="KW-0539">Nucleus</keyword>
<dbReference type="PANTHER" id="PTHR14865">
    <property type="entry name" value="CST COMPLEX SUBUNIT CTC1"/>
    <property type="match status" value="1"/>
</dbReference>
<reference evidence="11" key="1">
    <citation type="submission" date="2025-08" db="UniProtKB">
        <authorList>
            <consortium name="RefSeq"/>
        </authorList>
    </citation>
    <scope>IDENTIFICATION</scope>
</reference>
<keyword evidence="5" id="KW-0158">Chromosome</keyword>
<evidence type="ECO:0000256" key="1">
    <source>
        <dbReference type="ARBA" id="ARBA00004123"/>
    </source>
</evidence>
<dbReference type="InterPro" id="IPR042617">
    <property type="entry name" value="CTC1-like"/>
</dbReference>
<dbReference type="Pfam" id="PF15489">
    <property type="entry name" value="CTC1"/>
    <property type="match status" value="2"/>
</dbReference>
<evidence type="ECO:0000256" key="3">
    <source>
        <dbReference type="ARBA" id="ARBA00006332"/>
    </source>
</evidence>
<evidence type="ECO:0000313" key="10">
    <source>
        <dbReference type="Proteomes" id="UP000694888"/>
    </source>
</evidence>
<evidence type="ECO:0000256" key="9">
    <source>
        <dbReference type="SAM" id="MobiDB-lite"/>
    </source>
</evidence>
<evidence type="ECO:0000256" key="2">
    <source>
        <dbReference type="ARBA" id="ARBA00004574"/>
    </source>
</evidence>
<evidence type="ECO:0000256" key="8">
    <source>
        <dbReference type="ARBA" id="ARBA00023242"/>
    </source>
</evidence>
<protein>
    <recommendedName>
        <fullName evidence="4">CST complex subunit CTC1</fullName>
    </recommendedName>
</protein>
<comment type="similarity">
    <text evidence="3">Belongs to the CTC1 family.</text>
</comment>
<dbReference type="GeneID" id="101847156"/>
<gene>
    <name evidence="11" type="primary">LOC101847156</name>
</gene>
<sequence>MILSAKDALVLARNRDKLPKKVFVTLTGTVTAQSEIIRMKPGYLFIIEVEQKLTILVKECVSTWFQGIIPTKSYVFKDLRLTTLKKGVASPCPVFAVQGVSSFCEADSVEKFDTVSLEEWLQGTCPGQQVSFDDQICSDEPEHLAADLVSYQGRISSVHDAKYGIYGLDDKIKLVLYTITNRHIGCELVLNDEVTIYNAHLIKERHQITLVCCVKSCIKINSLSSGSSHSDQETSRKDPMKEDKSTKSYDLTVFSLNLKETDTVAQLKKELSRKGRCTDSQDKIISCFLRSDLCPGVQEDRFTPLDIFIQQHDVACPFLPSKKDLYRLPEILELASEVEKISTQRKYLAPEESSSKKSSHLRDTASVSRVHSYEENEVFFGSISGSASGPALFSDGHKSLPVVLLLQNVLRDTQSAVKDLSTDSWNQVNIEGHLGKIHTCSHRCYLSLEPKNMIRCPILSSGIAGKLICVKNCILVVEEPGGTFVNPAHARGQEGKPSSFVYIAFCLLDCALVEKMSENIAEKKWLPLQSKEAALSEWLFEEENSVSCVLYVSKKLPLVVDEERKGNREQFVFKLEGCLFKPVTGKRKLEASSDKKVALSAQRSVTFCLSKKASRWHSFISSGEMYRLSAPKSQNGNCADFQSTFLSKEHEKGMRMHNVTLEIAVSSAVNLVRINPGSWHLDKSVMKFPEFATVSQVQVGFPQSVVSFLGVIIKKEYIDPGFQDFNGPVIKNVKLEIVGIDLRCDGTSGDASPLSIYVDGWRKPYIVGLVPGAVVEFIHLQRKVSKKTGNAYCRFQDVSTFKVITMLDTPIIERILSSLEHSWEDCFDTASRELLINLWTGDVQDKKAGQEWLIQCHIGFVFKLSIKCVCRRCKGVFHSGMCQSRGCGNVSMSEIVANASVLVDDGSCQACVKLWSVDHVRQLLTLTESQWSDVVAGVEAQGEILLTNNNQWSCLSAIEHFLCQLVRSLLVLRPCLMVVKRSEHSPNAASVNAMPVQDFQKKEVKIGYGSCMTLTSPLQFVNCVGIRDIC</sequence>
<dbReference type="PANTHER" id="PTHR14865:SF2">
    <property type="entry name" value="CST COMPLEX SUBUNIT CTC1"/>
    <property type="match status" value="1"/>
</dbReference>
<evidence type="ECO:0000256" key="4">
    <source>
        <dbReference type="ARBA" id="ARBA00016175"/>
    </source>
</evidence>
<feature type="compositionally biased region" description="Basic and acidic residues" evidence="9">
    <location>
        <begin position="230"/>
        <end position="244"/>
    </location>
</feature>
<comment type="subcellular location">
    <subcellularLocation>
        <location evidence="2">Chromosome</location>
        <location evidence="2">Telomere</location>
    </subcellularLocation>
    <subcellularLocation>
        <location evidence="1">Nucleus</location>
    </subcellularLocation>
</comment>